<name>A0A1X3GSW9_9BRAD</name>
<comment type="caution">
    <text evidence="1">The sequence shown here is derived from an EMBL/GenBank/DDBJ whole genome shotgun (WGS) entry which is preliminary data.</text>
</comment>
<protein>
    <submittedName>
        <fullName evidence="1">Uncharacterized protein</fullName>
    </submittedName>
</protein>
<dbReference type="AlphaFoldDB" id="A0A1X3GSW9"/>
<organism evidence="1 2">
    <name type="scientific">Bradyrhizobium canariense</name>
    <dbReference type="NCBI Taxonomy" id="255045"/>
    <lineage>
        <taxon>Bacteria</taxon>
        <taxon>Pseudomonadati</taxon>
        <taxon>Pseudomonadota</taxon>
        <taxon>Alphaproteobacteria</taxon>
        <taxon>Hyphomicrobiales</taxon>
        <taxon>Nitrobacteraceae</taxon>
        <taxon>Bradyrhizobium</taxon>
    </lineage>
</organism>
<sequence length="111" mass="12172">MSLKNPDAIAALVSVLRLVHGDEVARTMLLEGMSLATLTDTMFSAPIAHRDAVRYVASALDDFAITPELGSVWHLRYLYDDQPGSFRVVDMEIATPAGTLSSNDLWLRLPV</sequence>
<dbReference type="EMBL" id="NAFI01000144">
    <property type="protein sequence ID" value="OSJ17196.1"/>
    <property type="molecule type" value="Genomic_DNA"/>
</dbReference>
<evidence type="ECO:0000313" key="2">
    <source>
        <dbReference type="Proteomes" id="UP000193553"/>
    </source>
</evidence>
<gene>
    <name evidence="1" type="ORF">BSZ18_04750</name>
</gene>
<evidence type="ECO:0000313" key="1">
    <source>
        <dbReference type="EMBL" id="OSJ17196.1"/>
    </source>
</evidence>
<reference evidence="1 2" key="1">
    <citation type="submission" date="2017-03" db="EMBL/GenBank/DDBJ databases">
        <title>Whole genome sequences of fourteen strains of Bradyrhizobium canariense and one strain of Bradyrhizobium japonicum isolated from Lupinus (Papilionoideae: Genisteae) species in Algeria.</title>
        <authorList>
            <person name="Crovadore J."/>
            <person name="Chekireb D."/>
            <person name="Brachmann A."/>
            <person name="Chablais R."/>
            <person name="Cochard B."/>
            <person name="Lefort F."/>
        </authorList>
    </citation>
    <scope>NUCLEOTIDE SEQUENCE [LARGE SCALE GENOMIC DNA]</scope>
    <source>
        <strain evidence="1 2">UBMA195</strain>
    </source>
</reference>
<accession>A0A1X3GSW9</accession>
<dbReference type="Proteomes" id="UP000193553">
    <property type="component" value="Unassembled WGS sequence"/>
</dbReference>
<proteinExistence type="predicted"/>